<dbReference type="Pfam" id="PF21666">
    <property type="entry name" value="DUF4246_N"/>
    <property type="match status" value="1"/>
</dbReference>
<evidence type="ECO:0000259" key="2">
    <source>
        <dbReference type="Pfam" id="PF21666"/>
    </source>
</evidence>
<sequence>MSEMTKLTNTGHGPLQVPGFGGIPLNFELPPENRFAHGLVEYRHSPRLTKREMAMLRLMQHITETPGWDCSILHPDEEQLTQWHREAVEGPEGFLISDLAWAWCISELRDKAKLWQITGHLLVFDSSSAVCQTDVSGVPWEDLQRQVAHLGPQADHESPLVDPSLYPLVYARSPILSQGGQVTMRDLWCLTGQVDKEPPPHPFDQLSRRPIDLFRRVGSGGPESCYSNRFQWLPCEVEFLSEQSLDVRITSYVNNLNPKRHRNLYGHLEHLITSSIPSWNEILFRGNKRGRRPPRILTYGCYIHNHLEDRQIFHDINPMLHWSALCETHQEWQKRCEDARKYISGPEPPKWRQAGRRRHFPANLLDAIKPDQWDIPKFVSRLIRTKRDRRSWFDHPKPGISFSYKQWKEDQYTGRAIIPQRVGKYPDPLHHERVAVQLQEQFRKDGLQVVIEISRVELTPEKPNYAGDAHFHTEGLRNDRIAATSLFVVEAKNITTPRITFDHEDKIHAMEFECKVPDTMGTVLDVEPFEIFEEKAPEALHTFGSIPLLEGRLLSWPATFRSKREPFDLADPTQPGHLTVVKLRLVDPHYRICSTRNVPAQQHDWWASEARQTAGLDKRLPAELVQLVMEQTDWWPISRKEAERMREELRRDHKRKRKAVDECVGHHLVSFLPYDEYQARDATEASGVGYESP</sequence>
<dbReference type="EMBL" id="MNBE01000228">
    <property type="protein sequence ID" value="OKP12336.1"/>
    <property type="molecule type" value="Genomic_DNA"/>
</dbReference>
<dbReference type="InterPro" id="IPR049207">
    <property type="entry name" value="DUF4246_N"/>
</dbReference>
<feature type="domain" description="DUF4246" evidence="2">
    <location>
        <begin position="17"/>
        <end position="86"/>
    </location>
</feature>
<accession>A0A1Q5UIM9</accession>
<gene>
    <name evidence="3" type="ORF">PENSUB_2072</name>
</gene>
<protein>
    <submittedName>
        <fullName evidence="3">Uncharacterized protein</fullName>
    </submittedName>
</protein>
<proteinExistence type="predicted"/>
<dbReference type="OrthoDB" id="415532at2759"/>
<dbReference type="STRING" id="1316194.A0A1Q5UIM9"/>
<reference evidence="3 4" key="1">
    <citation type="submission" date="2016-10" db="EMBL/GenBank/DDBJ databases">
        <title>Genome sequence of the ascomycete fungus Penicillium subrubescens.</title>
        <authorList>
            <person name="De Vries R.P."/>
            <person name="Peng M."/>
            <person name="Dilokpimol A."/>
            <person name="Hilden K."/>
            <person name="Makela M.R."/>
            <person name="Grigoriev I."/>
            <person name="Riley R."/>
            <person name="Granchi Z."/>
        </authorList>
    </citation>
    <scope>NUCLEOTIDE SEQUENCE [LARGE SCALE GENOMIC DNA]</scope>
    <source>
        <strain evidence="3 4">CBS 132785</strain>
    </source>
</reference>
<organism evidence="3 4">
    <name type="scientific">Penicillium subrubescens</name>
    <dbReference type="NCBI Taxonomy" id="1316194"/>
    <lineage>
        <taxon>Eukaryota</taxon>
        <taxon>Fungi</taxon>
        <taxon>Dikarya</taxon>
        <taxon>Ascomycota</taxon>
        <taxon>Pezizomycotina</taxon>
        <taxon>Eurotiomycetes</taxon>
        <taxon>Eurotiomycetidae</taxon>
        <taxon>Eurotiales</taxon>
        <taxon>Aspergillaceae</taxon>
        <taxon>Penicillium</taxon>
    </lineage>
</organism>
<dbReference type="AlphaFoldDB" id="A0A1Q5UIM9"/>
<dbReference type="PANTHER" id="PTHR33119">
    <property type="entry name" value="IFI3P"/>
    <property type="match status" value="1"/>
</dbReference>
<dbReference type="Pfam" id="PF14033">
    <property type="entry name" value="DUF4246"/>
    <property type="match status" value="1"/>
</dbReference>
<evidence type="ECO:0000259" key="1">
    <source>
        <dbReference type="Pfam" id="PF14033"/>
    </source>
</evidence>
<dbReference type="InterPro" id="IPR049192">
    <property type="entry name" value="DUF4246_C"/>
</dbReference>
<evidence type="ECO:0000313" key="4">
    <source>
        <dbReference type="Proteomes" id="UP000186955"/>
    </source>
</evidence>
<keyword evidence="4" id="KW-1185">Reference proteome</keyword>
<dbReference type="Proteomes" id="UP000186955">
    <property type="component" value="Unassembled WGS sequence"/>
</dbReference>
<comment type="caution">
    <text evidence="3">The sequence shown here is derived from an EMBL/GenBank/DDBJ whole genome shotgun (WGS) entry which is preliminary data.</text>
</comment>
<evidence type="ECO:0000313" key="3">
    <source>
        <dbReference type="EMBL" id="OKP12336.1"/>
    </source>
</evidence>
<name>A0A1Q5UIM9_9EURO</name>
<dbReference type="InterPro" id="IPR025340">
    <property type="entry name" value="DUF4246"/>
</dbReference>
<dbReference type="PANTHER" id="PTHR33119:SF1">
    <property type="entry name" value="FE2OG DIOXYGENASE DOMAIN-CONTAINING PROTEIN"/>
    <property type="match status" value="1"/>
</dbReference>
<feature type="domain" description="DUF4246" evidence="1">
    <location>
        <begin position="100"/>
        <end position="608"/>
    </location>
</feature>